<dbReference type="Proteomes" id="UP001233999">
    <property type="component" value="Unassembled WGS sequence"/>
</dbReference>
<proteinExistence type="inferred from homology"/>
<gene>
    <name evidence="10" type="ORF">L9F63_008449</name>
</gene>
<evidence type="ECO:0000256" key="7">
    <source>
        <dbReference type="ARBA" id="ARBA00023033"/>
    </source>
</evidence>
<dbReference type="InterPro" id="IPR017972">
    <property type="entry name" value="Cyt_P450_CS"/>
</dbReference>
<evidence type="ECO:0000256" key="1">
    <source>
        <dbReference type="ARBA" id="ARBA00001971"/>
    </source>
</evidence>
<evidence type="ECO:0000256" key="9">
    <source>
        <dbReference type="RuleBase" id="RU000461"/>
    </source>
</evidence>
<dbReference type="PRINTS" id="PR00463">
    <property type="entry name" value="EP450I"/>
</dbReference>
<evidence type="ECO:0000256" key="3">
    <source>
        <dbReference type="ARBA" id="ARBA00022617"/>
    </source>
</evidence>
<evidence type="ECO:0000256" key="6">
    <source>
        <dbReference type="ARBA" id="ARBA00023004"/>
    </source>
</evidence>
<accession>A0AAD7Z647</accession>
<comment type="caution">
    <text evidence="10">The sequence shown here is derived from an EMBL/GenBank/DDBJ whole genome shotgun (WGS) entry which is preliminary data.</text>
</comment>
<keyword evidence="7 9" id="KW-0503">Monooxygenase</keyword>
<name>A0AAD7Z647_DIPPU</name>
<keyword evidence="6 8" id="KW-0408">Iron</keyword>
<dbReference type="InterPro" id="IPR002401">
    <property type="entry name" value="Cyt_P450_E_grp-I"/>
</dbReference>
<dbReference type="GO" id="GO:0004497">
    <property type="term" value="F:monooxygenase activity"/>
    <property type="evidence" value="ECO:0007669"/>
    <property type="project" value="UniProtKB-KW"/>
</dbReference>
<feature type="binding site" description="axial binding residue" evidence="8">
    <location>
        <position position="459"/>
    </location>
    <ligand>
        <name>heme</name>
        <dbReference type="ChEBI" id="CHEBI:30413"/>
    </ligand>
    <ligandPart>
        <name>Fe</name>
        <dbReference type="ChEBI" id="CHEBI:18248"/>
    </ligandPart>
</feature>
<dbReference type="Pfam" id="PF00067">
    <property type="entry name" value="p450"/>
    <property type="match status" value="1"/>
</dbReference>
<keyword evidence="11" id="KW-1185">Reference proteome</keyword>
<dbReference type="EMBL" id="JASPKZ010010652">
    <property type="protein sequence ID" value="KAJ9574193.1"/>
    <property type="molecule type" value="Genomic_DNA"/>
</dbReference>
<dbReference type="SUPFAM" id="SSF48264">
    <property type="entry name" value="Cytochrome P450"/>
    <property type="match status" value="1"/>
</dbReference>
<dbReference type="CDD" id="cd11054">
    <property type="entry name" value="CYP24A1-like"/>
    <property type="match status" value="1"/>
</dbReference>
<dbReference type="GO" id="GO:0005506">
    <property type="term" value="F:iron ion binding"/>
    <property type="evidence" value="ECO:0007669"/>
    <property type="project" value="InterPro"/>
</dbReference>
<keyword evidence="3 8" id="KW-0349">Heme</keyword>
<dbReference type="FunFam" id="1.10.630.10:FF:000006">
    <property type="entry name" value="Cytochrome P450 302a1, mitochondrial"/>
    <property type="match status" value="1"/>
</dbReference>
<dbReference type="PROSITE" id="PS00086">
    <property type="entry name" value="CYTOCHROME_P450"/>
    <property type="match status" value="1"/>
</dbReference>
<evidence type="ECO:0000256" key="5">
    <source>
        <dbReference type="ARBA" id="ARBA00023002"/>
    </source>
</evidence>
<keyword evidence="4 8" id="KW-0479">Metal-binding</keyword>
<dbReference type="GO" id="GO:0016705">
    <property type="term" value="F:oxidoreductase activity, acting on paired donors, with incorporation or reduction of molecular oxygen"/>
    <property type="evidence" value="ECO:0007669"/>
    <property type="project" value="InterPro"/>
</dbReference>
<dbReference type="InterPro" id="IPR036396">
    <property type="entry name" value="Cyt_P450_sf"/>
</dbReference>
<dbReference type="Gene3D" id="1.10.630.10">
    <property type="entry name" value="Cytochrome P450"/>
    <property type="match status" value="1"/>
</dbReference>
<organism evidence="10 11">
    <name type="scientific">Diploptera punctata</name>
    <name type="common">Pacific beetle cockroach</name>
    <dbReference type="NCBI Taxonomy" id="6984"/>
    <lineage>
        <taxon>Eukaryota</taxon>
        <taxon>Metazoa</taxon>
        <taxon>Ecdysozoa</taxon>
        <taxon>Arthropoda</taxon>
        <taxon>Hexapoda</taxon>
        <taxon>Insecta</taxon>
        <taxon>Pterygota</taxon>
        <taxon>Neoptera</taxon>
        <taxon>Polyneoptera</taxon>
        <taxon>Dictyoptera</taxon>
        <taxon>Blattodea</taxon>
        <taxon>Blaberoidea</taxon>
        <taxon>Blaberidae</taxon>
        <taxon>Diplopterinae</taxon>
        <taxon>Diploptera</taxon>
    </lineage>
</organism>
<reference evidence="10" key="1">
    <citation type="journal article" date="2023" name="IScience">
        <title>Live-bearing cockroach genome reveals convergent evolutionary mechanisms linked to viviparity in insects and beyond.</title>
        <authorList>
            <person name="Fouks B."/>
            <person name="Harrison M.C."/>
            <person name="Mikhailova A.A."/>
            <person name="Marchal E."/>
            <person name="English S."/>
            <person name="Carruthers M."/>
            <person name="Jennings E.C."/>
            <person name="Chiamaka E.L."/>
            <person name="Frigard R.A."/>
            <person name="Pippel M."/>
            <person name="Attardo G.M."/>
            <person name="Benoit J.B."/>
            <person name="Bornberg-Bauer E."/>
            <person name="Tobe S.S."/>
        </authorList>
    </citation>
    <scope>NUCLEOTIDE SEQUENCE</scope>
    <source>
        <strain evidence="10">Stay&amp;Tobe</strain>
    </source>
</reference>
<evidence type="ECO:0000256" key="2">
    <source>
        <dbReference type="ARBA" id="ARBA00010617"/>
    </source>
</evidence>
<dbReference type="PRINTS" id="PR00385">
    <property type="entry name" value="P450"/>
</dbReference>
<protein>
    <recommendedName>
        <fullName evidence="12">Cytochrome P450 302a1, mitochondrial</fullName>
    </recommendedName>
</protein>
<evidence type="ECO:0000256" key="8">
    <source>
        <dbReference type="PIRSR" id="PIRSR602401-1"/>
    </source>
</evidence>
<dbReference type="GO" id="GO:0020037">
    <property type="term" value="F:heme binding"/>
    <property type="evidence" value="ECO:0007669"/>
    <property type="project" value="InterPro"/>
</dbReference>
<dbReference type="InterPro" id="IPR001128">
    <property type="entry name" value="Cyt_P450"/>
</dbReference>
<comment type="cofactor">
    <cofactor evidence="1 8">
        <name>heme</name>
        <dbReference type="ChEBI" id="CHEBI:30413"/>
    </cofactor>
</comment>
<keyword evidence="5 9" id="KW-0560">Oxidoreductase</keyword>
<evidence type="ECO:0008006" key="12">
    <source>
        <dbReference type="Google" id="ProtNLM"/>
    </source>
</evidence>
<sequence length="510" mass="58677">MRHLLGKCNNSLKCRCLIVRQLASDVATNPINARPFNEIPGPKSLPVIGTLWKYLPLIGEYSFDRLHHNGFKKLKKFGPVVREEIVPGENVIWIFNPDDIEKVFRNEGRYPERRSHLALQKYRLDRPEIYNTGGLLPTNGPEWWRLRSEFQHGLSRPKNVRSYLPQTDEIILEFINHVKRWPVSADQKDFSSELSRLFLELTGIVAFDIRLESLRESERTPNSRSSQLINAAFQTNSCILGTDNGPQLWRRLETRLYKKLRKSQQCIEQIAVDLLKKKLEKVSNSETDDDTKSLLEQYLLSENLDVKDVTGMAVDMLLAGIDTTTYTSSFALYHLGTNKDKQRKLYEESCKLLPEPNSPITTAVLSQAQYTKAVVKENFRMNPISVGIGRILVQDAVFSGYHIPKGTVVVTQNQVTCRMEKYFPHPNEFIPERWIKDSIYHKQTSPYLLLPFGHGPRTCIARWFAEQNLHTLLLRLCRHCEIGWTGGVLDCKSLLINKPDQPVTITLKPH</sequence>
<evidence type="ECO:0000313" key="11">
    <source>
        <dbReference type="Proteomes" id="UP001233999"/>
    </source>
</evidence>
<comment type="similarity">
    <text evidence="2 9">Belongs to the cytochrome P450 family.</text>
</comment>
<reference evidence="10" key="2">
    <citation type="submission" date="2023-05" db="EMBL/GenBank/DDBJ databases">
        <authorList>
            <person name="Fouks B."/>
        </authorList>
    </citation>
    <scope>NUCLEOTIDE SEQUENCE</scope>
    <source>
        <strain evidence="10">Stay&amp;Tobe</strain>
        <tissue evidence="10">Testes</tissue>
    </source>
</reference>
<dbReference type="InterPro" id="IPR050479">
    <property type="entry name" value="CYP11_CYP27_families"/>
</dbReference>
<evidence type="ECO:0000313" key="10">
    <source>
        <dbReference type="EMBL" id="KAJ9574193.1"/>
    </source>
</evidence>
<dbReference type="PANTHER" id="PTHR24279">
    <property type="entry name" value="CYTOCHROME P450"/>
    <property type="match status" value="1"/>
</dbReference>
<evidence type="ECO:0000256" key="4">
    <source>
        <dbReference type="ARBA" id="ARBA00022723"/>
    </source>
</evidence>
<dbReference type="PANTHER" id="PTHR24279:SF120">
    <property type="entry name" value="CYTOCHROME P450"/>
    <property type="match status" value="1"/>
</dbReference>
<dbReference type="AlphaFoldDB" id="A0AAD7Z647"/>